<dbReference type="RefSeq" id="WP_345212664.1">
    <property type="nucleotide sequence ID" value="NZ_BAABFT010000011.1"/>
</dbReference>
<sequence length="378" mass="42688">MIRTKLLFFCSRFGGGGAEMHLLRVLSHANFDEFEIHLALTRDGGGYEERLPAQINIHYLTIGINSSFLSLIKSYRPLKELIHRLDPKGVISIMDPQNLMLCFIKKTSSNFPPITILCQNAPIKNLSSEGIRGKIFLRLIPKLYKHANQVIAICRGVHDELLQKLKVTSAIEIIYNAGYDPSYKVQSQEPIGDITFSQSIQLIACGRLNKQKGFDVLLDALAIIKDEIDFNMWILGVGEDKEQLLQQRSALGLENRVHFLGFQSNPYKFFNKAEIFVLSSRWEGFGNVLTEAMICNCAVVSTNCDFGPNEILKHNENGVLCQVESSEDLAKSLREVILNDKLRKKLKEAGAVRAEAFASEEISNQYFRKFKEVINTTN</sequence>
<dbReference type="SUPFAM" id="SSF53756">
    <property type="entry name" value="UDP-Glycosyltransferase/glycogen phosphorylase"/>
    <property type="match status" value="1"/>
</dbReference>
<dbReference type="PANTHER" id="PTHR12526:SF630">
    <property type="entry name" value="GLYCOSYLTRANSFERASE"/>
    <property type="match status" value="1"/>
</dbReference>
<evidence type="ECO:0000313" key="3">
    <source>
        <dbReference type="EMBL" id="GAA4331420.1"/>
    </source>
</evidence>
<dbReference type="Proteomes" id="UP001500582">
    <property type="component" value="Unassembled WGS sequence"/>
</dbReference>
<dbReference type="EMBL" id="BAABFT010000011">
    <property type="protein sequence ID" value="GAA4331420.1"/>
    <property type="molecule type" value="Genomic_DNA"/>
</dbReference>
<organism evidence="3 4">
    <name type="scientific">Mucilaginibacter gynuensis</name>
    <dbReference type="NCBI Taxonomy" id="1302236"/>
    <lineage>
        <taxon>Bacteria</taxon>
        <taxon>Pseudomonadati</taxon>
        <taxon>Bacteroidota</taxon>
        <taxon>Sphingobacteriia</taxon>
        <taxon>Sphingobacteriales</taxon>
        <taxon>Sphingobacteriaceae</taxon>
        <taxon>Mucilaginibacter</taxon>
    </lineage>
</organism>
<dbReference type="PANTHER" id="PTHR12526">
    <property type="entry name" value="GLYCOSYLTRANSFERASE"/>
    <property type="match status" value="1"/>
</dbReference>
<dbReference type="Pfam" id="PF13439">
    <property type="entry name" value="Glyco_transf_4"/>
    <property type="match status" value="1"/>
</dbReference>
<proteinExistence type="predicted"/>
<name>A0ABP8GXW9_9SPHI</name>
<evidence type="ECO:0000259" key="2">
    <source>
        <dbReference type="Pfam" id="PF13439"/>
    </source>
</evidence>
<evidence type="ECO:0000259" key="1">
    <source>
        <dbReference type="Pfam" id="PF00534"/>
    </source>
</evidence>
<dbReference type="InterPro" id="IPR001296">
    <property type="entry name" value="Glyco_trans_1"/>
</dbReference>
<dbReference type="Gene3D" id="3.40.50.2000">
    <property type="entry name" value="Glycogen Phosphorylase B"/>
    <property type="match status" value="2"/>
</dbReference>
<comment type="caution">
    <text evidence="3">The sequence shown here is derived from an EMBL/GenBank/DDBJ whole genome shotgun (WGS) entry which is preliminary data.</text>
</comment>
<keyword evidence="4" id="KW-1185">Reference proteome</keyword>
<protein>
    <recommendedName>
        <fullName evidence="5">Glycosyltransferase involved in cell wall biosynthesis</fullName>
    </recommendedName>
</protein>
<dbReference type="InterPro" id="IPR028098">
    <property type="entry name" value="Glyco_trans_4-like_N"/>
</dbReference>
<dbReference type="Pfam" id="PF00534">
    <property type="entry name" value="Glycos_transf_1"/>
    <property type="match status" value="1"/>
</dbReference>
<dbReference type="CDD" id="cd03811">
    <property type="entry name" value="GT4_GT28_WabH-like"/>
    <property type="match status" value="1"/>
</dbReference>
<accession>A0ABP8GXW9</accession>
<reference evidence="4" key="1">
    <citation type="journal article" date="2019" name="Int. J. Syst. Evol. Microbiol.">
        <title>The Global Catalogue of Microorganisms (GCM) 10K type strain sequencing project: providing services to taxonomists for standard genome sequencing and annotation.</title>
        <authorList>
            <consortium name="The Broad Institute Genomics Platform"/>
            <consortium name="The Broad Institute Genome Sequencing Center for Infectious Disease"/>
            <person name="Wu L."/>
            <person name="Ma J."/>
        </authorList>
    </citation>
    <scope>NUCLEOTIDE SEQUENCE [LARGE SCALE GENOMIC DNA]</scope>
    <source>
        <strain evidence="4">JCM 17705</strain>
    </source>
</reference>
<feature type="domain" description="Glycosyl transferase family 1" evidence="1">
    <location>
        <begin position="199"/>
        <end position="350"/>
    </location>
</feature>
<gene>
    <name evidence="3" type="ORF">GCM10023149_37220</name>
</gene>
<feature type="domain" description="Glycosyltransferase subfamily 4-like N-terminal" evidence="2">
    <location>
        <begin position="16"/>
        <end position="176"/>
    </location>
</feature>
<evidence type="ECO:0000313" key="4">
    <source>
        <dbReference type="Proteomes" id="UP001500582"/>
    </source>
</evidence>
<evidence type="ECO:0008006" key="5">
    <source>
        <dbReference type="Google" id="ProtNLM"/>
    </source>
</evidence>